<evidence type="ECO:0000313" key="2">
    <source>
        <dbReference type="EMBL" id="EEF25777.1"/>
    </source>
</evidence>
<protein>
    <submittedName>
        <fullName evidence="2">Uncharacterized protein</fullName>
    </submittedName>
</protein>
<proteinExistence type="predicted"/>
<reference evidence="3" key="1">
    <citation type="journal article" date="2010" name="Nat. Biotechnol.">
        <title>Draft genome sequence of the oilseed species Ricinus communis.</title>
        <authorList>
            <person name="Chan A.P."/>
            <person name="Crabtree J."/>
            <person name="Zhao Q."/>
            <person name="Lorenzi H."/>
            <person name="Orvis J."/>
            <person name="Puiu D."/>
            <person name="Melake-Berhan A."/>
            <person name="Jones K.M."/>
            <person name="Redman J."/>
            <person name="Chen G."/>
            <person name="Cahoon E.B."/>
            <person name="Gedil M."/>
            <person name="Stanke M."/>
            <person name="Haas B.J."/>
            <person name="Wortman J.R."/>
            <person name="Fraser-Liggett C.M."/>
            <person name="Ravel J."/>
            <person name="Rabinowicz P.D."/>
        </authorList>
    </citation>
    <scope>NUCLEOTIDE SEQUENCE [LARGE SCALE GENOMIC DNA]</scope>
    <source>
        <strain evidence="3">cv. Hale</strain>
    </source>
</reference>
<accession>B9TED7</accession>
<evidence type="ECO:0000256" key="1">
    <source>
        <dbReference type="SAM" id="MobiDB-lite"/>
    </source>
</evidence>
<dbReference type="Proteomes" id="UP000008311">
    <property type="component" value="Unassembled WGS sequence"/>
</dbReference>
<feature type="region of interest" description="Disordered" evidence="1">
    <location>
        <begin position="69"/>
        <end position="101"/>
    </location>
</feature>
<name>B9TED7_RICCO</name>
<keyword evidence="3" id="KW-1185">Reference proteome</keyword>
<gene>
    <name evidence="2" type="ORF">RCOM_1798590</name>
</gene>
<dbReference type="AlphaFoldDB" id="B9TED7"/>
<organism evidence="2 3">
    <name type="scientific">Ricinus communis</name>
    <name type="common">Castor bean</name>
    <dbReference type="NCBI Taxonomy" id="3988"/>
    <lineage>
        <taxon>Eukaryota</taxon>
        <taxon>Viridiplantae</taxon>
        <taxon>Streptophyta</taxon>
        <taxon>Embryophyta</taxon>
        <taxon>Tracheophyta</taxon>
        <taxon>Spermatophyta</taxon>
        <taxon>Magnoliopsida</taxon>
        <taxon>eudicotyledons</taxon>
        <taxon>Gunneridae</taxon>
        <taxon>Pentapetalae</taxon>
        <taxon>rosids</taxon>
        <taxon>fabids</taxon>
        <taxon>Malpighiales</taxon>
        <taxon>Euphorbiaceae</taxon>
        <taxon>Acalyphoideae</taxon>
        <taxon>Acalypheae</taxon>
        <taxon>Ricinus</taxon>
    </lineage>
</organism>
<dbReference type="EMBL" id="EQ978945">
    <property type="protein sequence ID" value="EEF25777.1"/>
    <property type="molecule type" value="Genomic_DNA"/>
</dbReference>
<dbReference type="InParanoid" id="B9TED7"/>
<sequence length="286" mass="32460">MTTRIVWDPRDRQLLTIETLRLMDEQGISLLKALKIAQPRVLPPAKVRNVAQLSAVKWLPDAVETLRKQRAKDQEQQAEQDALERQRQEAQAAEEATRQAREAIPTGELVSMLQNRVESWAAGMFKQVLLTVMRDPEVLDAAARMFRGDIESPAAPADSSWGEPVTAEALSPARQTVQRLAKVLILGLLPGQENDIKREFKSLFNLRFMEADCSHRELRQNAQSAHFIFAMTGFINHPDEKQITSTAKDRYMRVDGGLTRLREALREAHATNRLPLRGFRQHSTTH</sequence>
<evidence type="ECO:0000313" key="3">
    <source>
        <dbReference type="Proteomes" id="UP000008311"/>
    </source>
</evidence>